<proteinExistence type="predicted"/>
<accession>A0A7G9YN85</accession>
<reference evidence="1" key="1">
    <citation type="submission" date="2020-06" db="EMBL/GenBank/DDBJ databases">
        <title>Unique genomic features of the anaerobic methanotrophic archaea.</title>
        <authorList>
            <person name="Chadwick G.L."/>
            <person name="Skennerton C.T."/>
            <person name="Laso-Perez R."/>
            <person name="Leu A.O."/>
            <person name="Speth D.R."/>
            <person name="Yu H."/>
            <person name="Morgan-Lang C."/>
            <person name="Hatzenpichler R."/>
            <person name="Goudeau D."/>
            <person name="Malmstrom R."/>
            <person name="Brazelton W.J."/>
            <person name="Woyke T."/>
            <person name="Hallam S.J."/>
            <person name="Tyson G.W."/>
            <person name="Wegener G."/>
            <person name="Boetius A."/>
            <person name="Orphan V."/>
        </authorList>
    </citation>
    <scope>NUCLEOTIDE SEQUENCE</scope>
</reference>
<gene>
    <name evidence="1" type="ORF">OCBBGKCP_00026</name>
</gene>
<dbReference type="AlphaFoldDB" id="A0A7G9YN85"/>
<sequence>MGRARIDLRKSTPNPSMRTQKNVYFTPAQIELFKSVDIEFVGFVHSCNS</sequence>
<dbReference type="EMBL" id="MT631380">
    <property type="protein sequence ID" value="QNO49469.1"/>
    <property type="molecule type" value="Genomic_DNA"/>
</dbReference>
<protein>
    <submittedName>
        <fullName evidence="1">Uncharacterized protein</fullName>
    </submittedName>
</protein>
<evidence type="ECO:0000313" key="1">
    <source>
        <dbReference type="EMBL" id="QNO49469.1"/>
    </source>
</evidence>
<organism evidence="1">
    <name type="scientific">Candidatus Methanogaster sp. ANME-2c ERB4</name>
    <dbReference type="NCBI Taxonomy" id="2759911"/>
    <lineage>
        <taxon>Archaea</taxon>
        <taxon>Methanobacteriati</taxon>
        <taxon>Methanobacteriota</taxon>
        <taxon>Stenosarchaea group</taxon>
        <taxon>Methanomicrobia</taxon>
        <taxon>Methanosarcinales</taxon>
        <taxon>ANME-2 cluster</taxon>
        <taxon>Candidatus Methanogasteraceae</taxon>
        <taxon>Candidatus Methanogaster</taxon>
    </lineage>
</organism>
<name>A0A7G9YN85_9EURY</name>